<comment type="caution">
    <text evidence="3">The sequence shown here is derived from an EMBL/GenBank/DDBJ whole genome shotgun (WGS) entry which is preliminary data.</text>
</comment>
<dbReference type="Proteomes" id="UP000297643">
    <property type="component" value="Unassembled WGS sequence"/>
</dbReference>
<dbReference type="Pfam" id="PF09851">
    <property type="entry name" value="SHOCT"/>
    <property type="match status" value="1"/>
</dbReference>
<dbReference type="EMBL" id="SOFM01000040">
    <property type="protein sequence ID" value="TFC01762.1"/>
    <property type="molecule type" value="Genomic_DNA"/>
</dbReference>
<evidence type="ECO:0000313" key="4">
    <source>
        <dbReference type="Proteomes" id="UP000297643"/>
    </source>
</evidence>
<name>A0A4R8W479_9MICO</name>
<keyword evidence="4" id="KW-1185">Reference proteome</keyword>
<evidence type="ECO:0000256" key="1">
    <source>
        <dbReference type="SAM" id="Phobius"/>
    </source>
</evidence>
<keyword evidence="1" id="KW-1133">Transmembrane helix</keyword>
<protein>
    <submittedName>
        <fullName evidence="3">SHOCT domain-containing protein</fullName>
    </submittedName>
</protein>
<dbReference type="AlphaFoldDB" id="A0A4R8W479"/>
<keyword evidence="1" id="KW-0812">Transmembrane</keyword>
<accession>A0A4R8W479</accession>
<sequence>MLNNLTGWHVLIILAVLVALAVVVLLIVLVALRLGRGSSRAGQPAPGTDPVAALQALAGLRDQGLLSETEYQAKRQELLGRI</sequence>
<reference evidence="3 4" key="1">
    <citation type="submission" date="2019-03" db="EMBL/GenBank/DDBJ databases">
        <title>Genomics of glacier-inhabiting Cryobacterium strains.</title>
        <authorList>
            <person name="Liu Q."/>
            <person name="Xin Y.-H."/>
        </authorList>
    </citation>
    <scope>NUCLEOTIDE SEQUENCE [LARGE SCALE GENOMIC DNA]</scope>
    <source>
        <strain evidence="3 4">RHLT2-21</strain>
    </source>
</reference>
<keyword evidence="1" id="KW-0472">Membrane</keyword>
<dbReference type="RefSeq" id="WP_134510122.1">
    <property type="nucleotide sequence ID" value="NZ_SOFM01000040.1"/>
</dbReference>
<feature type="transmembrane region" description="Helical" evidence="1">
    <location>
        <begin position="6"/>
        <end position="32"/>
    </location>
</feature>
<evidence type="ECO:0000259" key="2">
    <source>
        <dbReference type="Pfam" id="PF09851"/>
    </source>
</evidence>
<organism evidence="3 4">
    <name type="scientific">Cryobacterium mannosilyticum</name>
    <dbReference type="NCBI Taxonomy" id="1259190"/>
    <lineage>
        <taxon>Bacteria</taxon>
        <taxon>Bacillati</taxon>
        <taxon>Actinomycetota</taxon>
        <taxon>Actinomycetes</taxon>
        <taxon>Micrococcales</taxon>
        <taxon>Microbacteriaceae</taxon>
        <taxon>Cryobacterium</taxon>
    </lineage>
</organism>
<evidence type="ECO:0000313" key="3">
    <source>
        <dbReference type="EMBL" id="TFC01762.1"/>
    </source>
</evidence>
<gene>
    <name evidence="3" type="ORF">E3O32_12870</name>
</gene>
<proteinExistence type="predicted"/>
<dbReference type="InterPro" id="IPR018649">
    <property type="entry name" value="SHOCT"/>
</dbReference>
<feature type="domain" description="SHOCT" evidence="2">
    <location>
        <begin position="52"/>
        <end position="79"/>
    </location>
</feature>